<reference evidence="2 3" key="1">
    <citation type="submission" date="2016-10" db="EMBL/GenBank/DDBJ databases">
        <authorList>
            <person name="Varghese N."/>
            <person name="Submissions S."/>
        </authorList>
    </citation>
    <scope>NUCLEOTIDE SEQUENCE [LARGE SCALE GENOMIC DNA]</scope>
    <source>
        <strain evidence="2 3">PL 12/M</strain>
    </source>
</reference>
<protein>
    <submittedName>
        <fullName evidence="2">Uncharacterized protein</fullName>
    </submittedName>
</protein>
<dbReference type="Proteomes" id="UP000199259">
    <property type="component" value="Unassembled WGS sequence"/>
</dbReference>
<name>A0A7Z7FDS8_9EURY</name>
<keyword evidence="1" id="KW-0472">Membrane</keyword>
<dbReference type="AlphaFoldDB" id="A0A7Z7FDS8"/>
<evidence type="ECO:0000256" key="1">
    <source>
        <dbReference type="SAM" id="Phobius"/>
    </source>
</evidence>
<feature type="transmembrane region" description="Helical" evidence="1">
    <location>
        <begin position="6"/>
        <end position="27"/>
    </location>
</feature>
<evidence type="ECO:0000313" key="2">
    <source>
        <dbReference type="EMBL" id="SDG39646.1"/>
    </source>
</evidence>
<feature type="transmembrane region" description="Helical" evidence="1">
    <location>
        <begin position="39"/>
        <end position="60"/>
    </location>
</feature>
<proteinExistence type="predicted"/>
<keyword evidence="1" id="KW-0812">Transmembrane</keyword>
<comment type="caution">
    <text evidence="2">The sequence shown here is derived from an EMBL/GenBank/DDBJ whole genome shotgun (WGS) entry which is preliminary data.</text>
</comment>
<keyword evidence="3" id="KW-1185">Reference proteome</keyword>
<accession>A0A7Z7FDS8</accession>
<organism evidence="2 3">
    <name type="scientific">Methanolobus vulcani</name>
    <dbReference type="NCBI Taxonomy" id="38026"/>
    <lineage>
        <taxon>Archaea</taxon>
        <taxon>Methanobacteriati</taxon>
        <taxon>Methanobacteriota</taxon>
        <taxon>Stenosarchaea group</taxon>
        <taxon>Methanomicrobia</taxon>
        <taxon>Methanosarcinales</taxon>
        <taxon>Methanosarcinaceae</taxon>
        <taxon>Methanolobus</taxon>
    </lineage>
</organism>
<dbReference type="EMBL" id="FNCA01000016">
    <property type="protein sequence ID" value="SDG39646.1"/>
    <property type="molecule type" value="Genomic_DNA"/>
</dbReference>
<evidence type="ECO:0000313" key="3">
    <source>
        <dbReference type="Proteomes" id="UP000199259"/>
    </source>
</evidence>
<gene>
    <name evidence="2" type="ORF">SAMN04488589_2896</name>
</gene>
<sequence length="62" mass="6914">MNIDLIAVSIVIVFLMVYFVFITYFVANIICIRIEAGNVITLFLSEGGLLLCVSFSLQLARL</sequence>
<keyword evidence="1" id="KW-1133">Transmembrane helix</keyword>